<dbReference type="SUPFAM" id="SSF103481">
    <property type="entry name" value="Multidrug resistance efflux transporter EmrE"/>
    <property type="match status" value="2"/>
</dbReference>
<proteinExistence type="predicted"/>
<feature type="domain" description="EamA" evidence="7">
    <location>
        <begin position="190"/>
        <end position="328"/>
    </location>
</feature>
<name>D7FQ86_ECTSI</name>
<protein>
    <recommendedName>
        <fullName evidence="7">EamA domain-containing protein</fullName>
    </recommendedName>
</protein>
<accession>D7FQ86</accession>
<dbReference type="eggNOG" id="ENOG502QPTR">
    <property type="taxonomic scope" value="Eukaryota"/>
</dbReference>
<reference evidence="8 9" key="1">
    <citation type="journal article" date="2010" name="Nature">
        <title>The Ectocarpus genome and the independent evolution of multicellularity in brown algae.</title>
        <authorList>
            <person name="Cock J.M."/>
            <person name="Sterck L."/>
            <person name="Rouze P."/>
            <person name="Scornet D."/>
            <person name="Allen A.E."/>
            <person name="Amoutzias G."/>
            <person name="Anthouard V."/>
            <person name="Artiguenave F."/>
            <person name="Aury J.M."/>
            <person name="Badger J.H."/>
            <person name="Beszteri B."/>
            <person name="Billiau K."/>
            <person name="Bonnet E."/>
            <person name="Bothwell J.H."/>
            <person name="Bowler C."/>
            <person name="Boyen C."/>
            <person name="Brownlee C."/>
            <person name="Carrano C.J."/>
            <person name="Charrier B."/>
            <person name="Cho G.Y."/>
            <person name="Coelho S.M."/>
            <person name="Collen J."/>
            <person name="Corre E."/>
            <person name="Da Silva C."/>
            <person name="Delage L."/>
            <person name="Delaroque N."/>
            <person name="Dittami S.M."/>
            <person name="Doulbeau S."/>
            <person name="Elias M."/>
            <person name="Farnham G."/>
            <person name="Gachon C.M."/>
            <person name="Gschloessl B."/>
            <person name="Heesch S."/>
            <person name="Jabbari K."/>
            <person name="Jubin C."/>
            <person name="Kawai H."/>
            <person name="Kimura K."/>
            <person name="Kloareg B."/>
            <person name="Kupper F.C."/>
            <person name="Lang D."/>
            <person name="Le Bail A."/>
            <person name="Leblanc C."/>
            <person name="Lerouge P."/>
            <person name="Lohr M."/>
            <person name="Lopez P.J."/>
            <person name="Martens C."/>
            <person name="Maumus F."/>
            <person name="Michel G."/>
            <person name="Miranda-Saavedra D."/>
            <person name="Morales J."/>
            <person name="Moreau H."/>
            <person name="Motomura T."/>
            <person name="Nagasato C."/>
            <person name="Napoli C.A."/>
            <person name="Nelson D.R."/>
            <person name="Nyvall-Collen P."/>
            <person name="Peters A.F."/>
            <person name="Pommier C."/>
            <person name="Potin P."/>
            <person name="Poulain J."/>
            <person name="Quesneville H."/>
            <person name="Read B."/>
            <person name="Rensing S.A."/>
            <person name="Ritter A."/>
            <person name="Rousvoal S."/>
            <person name="Samanta M."/>
            <person name="Samson G."/>
            <person name="Schroeder D.C."/>
            <person name="Segurens B."/>
            <person name="Strittmatter M."/>
            <person name="Tonon T."/>
            <person name="Tregear J.W."/>
            <person name="Valentin K."/>
            <person name="von Dassow P."/>
            <person name="Yamagishi T."/>
            <person name="Van de Peer Y."/>
            <person name="Wincker P."/>
        </authorList>
    </citation>
    <scope>NUCLEOTIDE SEQUENCE [LARGE SCALE GENOMIC DNA]</scope>
    <source>
        <strain evidence="9">Ec32 / CCAP1310/4</strain>
    </source>
</reference>
<evidence type="ECO:0000259" key="7">
    <source>
        <dbReference type="Pfam" id="PF00892"/>
    </source>
</evidence>
<evidence type="ECO:0000256" key="5">
    <source>
        <dbReference type="ARBA" id="ARBA00023136"/>
    </source>
</evidence>
<dbReference type="GO" id="GO:0005886">
    <property type="term" value="C:plasma membrane"/>
    <property type="evidence" value="ECO:0007669"/>
    <property type="project" value="UniProtKB-SubCell"/>
</dbReference>
<feature type="transmembrane region" description="Helical" evidence="6">
    <location>
        <begin position="165"/>
        <end position="181"/>
    </location>
</feature>
<dbReference type="PANTHER" id="PTHR42920">
    <property type="entry name" value="OS03G0707200 PROTEIN-RELATED"/>
    <property type="match status" value="1"/>
</dbReference>
<dbReference type="EMBL" id="FN649727">
    <property type="protein sequence ID" value="CBJ48418.1"/>
    <property type="molecule type" value="Genomic_DNA"/>
</dbReference>
<evidence type="ECO:0000256" key="2">
    <source>
        <dbReference type="ARBA" id="ARBA00022475"/>
    </source>
</evidence>
<evidence type="ECO:0000313" key="8">
    <source>
        <dbReference type="EMBL" id="CBJ48418.1"/>
    </source>
</evidence>
<feature type="transmembrane region" description="Helical" evidence="6">
    <location>
        <begin position="117"/>
        <end position="135"/>
    </location>
</feature>
<feature type="transmembrane region" description="Helical" evidence="6">
    <location>
        <begin position="221"/>
        <end position="239"/>
    </location>
</feature>
<dbReference type="InterPro" id="IPR051258">
    <property type="entry name" value="Diverse_Substrate_Transporter"/>
</dbReference>
<organism evidence="8 9">
    <name type="scientific">Ectocarpus siliculosus</name>
    <name type="common">Brown alga</name>
    <name type="synonym">Conferva siliculosa</name>
    <dbReference type="NCBI Taxonomy" id="2880"/>
    <lineage>
        <taxon>Eukaryota</taxon>
        <taxon>Sar</taxon>
        <taxon>Stramenopiles</taxon>
        <taxon>Ochrophyta</taxon>
        <taxon>PX clade</taxon>
        <taxon>Phaeophyceae</taxon>
        <taxon>Ectocarpales</taxon>
        <taxon>Ectocarpaceae</taxon>
        <taxon>Ectocarpus</taxon>
    </lineage>
</organism>
<keyword evidence="2" id="KW-1003">Cell membrane</keyword>
<dbReference type="InterPro" id="IPR037185">
    <property type="entry name" value="EmrE-like"/>
</dbReference>
<feature type="transmembrane region" description="Helical" evidence="6">
    <location>
        <begin position="314"/>
        <end position="330"/>
    </location>
</feature>
<dbReference type="EMBL" id="FN648375">
    <property type="protein sequence ID" value="CBJ48418.1"/>
    <property type="molecule type" value="Genomic_DNA"/>
</dbReference>
<evidence type="ECO:0000256" key="6">
    <source>
        <dbReference type="SAM" id="Phobius"/>
    </source>
</evidence>
<dbReference type="PANTHER" id="PTHR42920:SF5">
    <property type="entry name" value="EAMA DOMAIN-CONTAINING PROTEIN"/>
    <property type="match status" value="1"/>
</dbReference>
<feature type="transmembrane region" description="Helical" evidence="6">
    <location>
        <begin position="141"/>
        <end position="158"/>
    </location>
</feature>
<keyword evidence="3 6" id="KW-0812">Transmembrane</keyword>
<keyword evidence="5 6" id="KW-0472">Membrane</keyword>
<dbReference type="OrthoDB" id="2017960at2759"/>
<dbReference type="STRING" id="2880.D7FQ86"/>
<sequence>MTDRVEGAGIEASSLLPLALLNTVTLLWGTQHAVIKLILQEDLSPGVTNFARFGIAALIFSPWTPGVLRDTPSIPDLLTGQVGVGDKEGGELGAADGGGGGGGAAAAAETWRAGAELGVWMFLGFAFQSIGLGLTTASRSAFLLYLNVKLVPFFAFVLEGRRISTPTWISAFLAFVGTVLLSSDGTPPNLGDFWSVLAAATSAMFILRLEKYSGSCDPSQLNSANLWITAGLCGAWAAWEVTVRGVDVSMALEGIQAQAPLIGYLAVVTTALTNWMQAVGQRSVPAERAAIIYAMDPVYAAGFAYLLLGETLGPAGLVGAGIITGAALWSQGKQMEEVDGDEDRVGDKDV</sequence>
<keyword evidence="4 6" id="KW-1133">Transmembrane helix</keyword>
<dbReference type="InParanoid" id="D7FQ86"/>
<evidence type="ECO:0000256" key="4">
    <source>
        <dbReference type="ARBA" id="ARBA00022989"/>
    </source>
</evidence>
<dbReference type="OMA" id="WIEIAAM"/>
<evidence type="ECO:0000313" key="9">
    <source>
        <dbReference type="Proteomes" id="UP000002630"/>
    </source>
</evidence>
<feature type="transmembrane region" description="Helical" evidence="6">
    <location>
        <begin position="193"/>
        <end position="209"/>
    </location>
</feature>
<keyword evidence="9" id="KW-1185">Reference proteome</keyword>
<evidence type="ECO:0000256" key="1">
    <source>
        <dbReference type="ARBA" id="ARBA00004651"/>
    </source>
</evidence>
<comment type="subcellular location">
    <subcellularLocation>
        <location evidence="1">Cell membrane</location>
        <topology evidence="1">Multi-pass membrane protein</topology>
    </subcellularLocation>
</comment>
<gene>
    <name evidence="8" type="ORF">Esi_0002_0216</name>
</gene>
<evidence type="ECO:0000256" key="3">
    <source>
        <dbReference type="ARBA" id="ARBA00022692"/>
    </source>
</evidence>
<feature type="transmembrane region" description="Helical" evidence="6">
    <location>
        <begin position="259"/>
        <end position="278"/>
    </location>
</feature>
<dbReference type="Proteomes" id="UP000002630">
    <property type="component" value="Linkage Group LG02"/>
</dbReference>
<dbReference type="Pfam" id="PF00892">
    <property type="entry name" value="EamA"/>
    <property type="match status" value="1"/>
</dbReference>
<feature type="transmembrane region" description="Helical" evidence="6">
    <location>
        <begin position="290"/>
        <end position="308"/>
    </location>
</feature>
<dbReference type="InterPro" id="IPR000620">
    <property type="entry name" value="EamA_dom"/>
</dbReference>
<dbReference type="AlphaFoldDB" id="D7FQ86"/>